<feature type="transmembrane region" description="Helical" evidence="1">
    <location>
        <begin position="12"/>
        <end position="35"/>
    </location>
</feature>
<dbReference type="Proteomes" id="UP000014115">
    <property type="component" value="Unassembled WGS sequence"/>
</dbReference>
<feature type="transmembrane region" description="Helical" evidence="1">
    <location>
        <begin position="326"/>
        <end position="347"/>
    </location>
</feature>
<evidence type="ECO:0000313" key="2">
    <source>
        <dbReference type="EMBL" id="EKE82119.1"/>
    </source>
</evidence>
<dbReference type="OrthoDB" id="5294804at2"/>
<keyword evidence="1" id="KW-1133">Transmembrane helix</keyword>
<sequence length="410" mass="46179">MSNRQWYQLHAWAGFAFAGLLLLICASGVLATLSYELQYLSDAKYRALTERQGPVAWSALEQQLAEHYPQGQILGAQVHGQTYLAGEVRLLTDKGFRFVFFDPASGQLLGEGGWGQLSRYLRDLHMYLSMGSTGKYIVTATSLLLLLTLITSFKVYRGWWRQWLALPAKLRWQRRPSWASWHKWLGLWSWWFIAIITLTGLWYLSEHIMLKADIDHYPAAPTASAALPSPQQPLSLTALLQRVQQARPDMDVSRFYYPTYAAKAKQVQPIMAFTGQDGHSLLVRDRANRVYINALSGEVVALQHAEDLGLVARISDTADPLHFGNFAGLGVKLIYALFGLALTFLVLSGMRMHYQRTRRKSPSLARWMGMTGSLSLLVAVLALVYTSVVFDDYTQQRVPLSPQLATLLAH</sequence>
<dbReference type="PATRIC" id="fig|740709.3.peg.2040"/>
<feature type="transmembrane region" description="Helical" evidence="1">
    <location>
        <begin position="184"/>
        <end position="204"/>
    </location>
</feature>
<dbReference type="PANTHER" id="PTHR34219">
    <property type="entry name" value="IRON-REGULATED INNER MEMBRANE PROTEIN-RELATED"/>
    <property type="match status" value="1"/>
</dbReference>
<keyword evidence="1" id="KW-0472">Membrane</keyword>
<proteinExistence type="predicted"/>
<keyword evidence="3" id="KW-1185">Reference proteome</keyword>
<gene>
    <name evidence="2" type="ORF">A10D4_10089</name>
</gene>
<protein>
    <submittedName>
        <fullName evidence="2">PepSY-associated TM helix</fullName>
    </submittedName>
</protein>
<comment type="caution">
    <text evidence="2">The sequence shown here is derived from an EMBL/GenBank/DDBJ whole genome shotgun (WGS) entry which is preliminary data.</text>
</comment>
<dbReference type="InterPro" id="IPR005625">
    <property type="entry name" value="PepSY-ass_TM"/>
</dbReference>
<name>K2KHI4_9GAMM</name>
<dbReference type="Pfam" id="PF03929">
    <property type="entry name" value="PepSY_TM"/>
    <property type="match status" value="1"/>
</dbReference>
<organism evidence="2 3">
    <name type="scientific">Idiomarina xiamenensis 10-D-4</name>
    <dbReference type="NCBI Taxonomy" id="740709"/>
    <lineage>
        <taxon>Bacteria</taxon>
        <taxon>Pseudomonadati</taxon>
        <taxon>Pseudomonadota</taxon>
        <taxon>Gammaproteobacteria</taxon>
        <taxon>Alteromonadales</taxon>
        <taxon>Idiomarinaceae</taxon>
        <taxon>Idiomarina</taxon>
    </lineage>
</organism>
<evidence type="ECO:0000313" key="3">
    <source>
        <dbReference type="Proteomes" id="UP000014115"/>
    </source>
</evidence>
<reference evidence="2 3" key="1">
    <citation type="journal article" date="2012" name="J. Bacteriol.">
        <title>Genome Sequence of Idiomarina xiamenensis Type Strain 10-D-4.</title>
        <authorList>
            <person name="Lai Q."/>
            <person name="Wang L."/>
            <person name="Wang W."/>
            <person name="Shao Z."/>
        </authorList>
    </citation>
    <scope>NUCLEOTIDE SEQUENCE [LARGE SCALE GENOMIC DNA]</scope>
    <source>
        <strain evidence="2 3">10-D-4</strain>
    </source>
</reference>
<dbReference type="eggNOG" id="COG3182">
    <property type="taxonomic scope" value="Bacteria"/>
</dbReference>
<feature type="transmembrane region" description="Helical" evidence="1">
    <location>
        <begin position="367"/>
        <end position="390"/>
    </location>
</feature>
<accession>K2KHI4</accession>
<keyword evidence="1" id="KW-0812">Transmembrane</keyword>
<feature type="transmembrane region" description="Helical" evidence="1">
    <location>
        <begin position="136"/>
        <end position="156"/>
    </location>
</feature>
<dbReference type="RefSeq" id="WP_008489326.1">
    <property type="nucleotide sequence ID" value="NZ_AMRG01000012.1"/>
</dbReference>
<dbReference type="STRING" id="740709.A10D4_10089"/>
<dbReference type="EMBL" id="AMRG01000012">
    <property type="protein sequence ID" value="EKE82119.1"/>
    <property type="molecule type" value="Genomic_DNA"/>
</dbReference>
<dbReference type="AlphaFoldDB" id="K2KHI4"/>
<evidence type="ECO:0000256" key="1">
    <source>
        <dbReference type="SAM" id="Phobius"/>
    </source>
</evidence>